<evidence type="ECO:0000256" key="1">
    <source>
        <dbReference type="ARBA" id="ARBA00023002"/>
    </source>
</evidence>
<dbReference type="InterPro" id="IPR002347">
    <property type="entry name" value="SDR_fam"/>
</dbReference>
<dbReference type="PANTHER" id="PTHR43975">
    <property type="entry name" value="ZGC:101858"/>
    <property type="match status" value="1"/>
</dbReference>
<keyword evidence="3" id="KW-1185">Reference proteome</keyword>
<dbReference type="Proteomes" id="UP000295217">
    <property type="component" value="Unassembled WGS sequence"/>
</dbReference>
<dbReference type="Pfam" id="PF13561">
    <property type="entry name" value="adh_short_C2"/>
    <property type="match status" value="1"/>
</dbReference>
<dbReference type="InterPro" id="IPR036291">
    <property type="entry name" value="NAD(P)-bd_dom_sf"/>
</dbReference>
<gene>
    <name evidence="2" type="ORF">E1262_24905</name>
</gene>
<comment type="caution">
    <text evidence="2">The sequence shown here is derived from an EMBL/GenBank/DDBJ whole genome shotgun (WGS) entry which is preliminary data.</text>
</comment>
<dbReference type="EMBL" id="SMLB01000050">
    <property type="protein sequence ID" value="TDD65551.1"/>
    <property type="molecule type" value="Genomic_DNA"/>
</dbReference>
<dbReference type="PANTHER" id="PTHR43975:SF2">
    <property type="entry name" value="EG:BACR7A4.14 PROTEIN-RELATED"/>
    <property type="match status" value="1"/>
</dbReference>
<protein>
    <submittedName>
        <fullName evidence="2">SDR family oxidoreductase</fullName>
    </submittedName>
</protein>
<dbReference type="PRINTS" id="PR00080">
    <property type="entry name" value="SDRFAMILY"/>
</dbReference>
<organism evidence="2 3">
    <name type="scientific">Jiangella aurantiaca</name>
    <dbReference type="NCBI Taxonomy" id="2530373"/>
    <lineage>
        <taxon>Bacteria</taxon>
        <taxon>Bacillati</taxon>
        <taxon>Actinomycetota</taxon>
        <taxon>Actinomycetes</taxon>
        <taxon>Jiangellales</taxon>
        <taxon>Jiangellaceae</taxon>
        <taxon>Jiangella</taxon>
    </lineage>
</organism>
<accession>A0A4R5A1E2</accession>
<dbReference type="AlphaFoldDB" id="A0A4R5A1E2"/>
<dbReference type="FunFam" id="3.40.50.720:FF:000084">
    <property type="entry name" value="Short-chain dehydrogenase reductase"/>
    <property type="match status" value="1"/>
</dbReference>
<dbReference type="PRINTS" id="PR00081">
    <property type="entry name" value="GDHRDH"/>
</dbReference>
<evidence type="ECO:0000313" key="2">
    <source>
        <dbReference type="EMBL" id="TDD65551.1"/>
    </source>
</evidence>
<dbReference type="OrthoDB" id="7064009at2"/>
<keyword evidence="1" id="KW-0560">Oxidoreductase</keyword>
<dbReference type="RefSeq" id="WP_132106722.1">
    <property type="nucleotide sequence ID" value="NZ_SMLB01000050.1"/>
</dbReference>
<sequence>MKTAVVTGATKGIGRAAAIALADDGWWVMATGRDPEAGAAVQKELEDRSGGLFYPADLTDPATPEDLVARTLAETASLDLLVNNAGIHHEASVENTTAEIYDRVMALNLRAAVLLTALAIPAMRRGGGGTIVNVSSEAGVIGFPNQLAYNLSKAGLVMLTRSIVADHTGDSIRAVTVCPGTTRTPLVQQIIDEADDPAAMEQRMASLRPAGRLGRPEEIAAVIAFAASDRAPYMTGTEIVVDGGNVAVT</sequence>
<dbReference type="CDD" id="cd05233">
    <property type="entry name" value="SDR_c"/>
    <property type="match status" value="1"/>
</dbReference>
<dbReference type="Gene3D" id="3.40.50.720">
    <property type="entry name" value="NAD(P)-binding Rossmann-like Domain"/>
    <property type="match status" value="1"/>
</dbReference>
<dbReference type="GO" id="GO:0016491">
    <property type="term" value="F:oxidoreductase activity"/>
    <property type="evidence" value="ECO:0007669"/>
    <property type="project" value="UniProtKB-KW"/>
</dbReference>
<reference evidence="2 3" key="1">
    <citation type="submission" date="2019-02" db="EMBL/GenBank/DDBJ databases">
        <title>Draft genome sequences of novel Actinobacteria.</title>
        <authorList>
            <person name="Sahin N."/>
            <person name="Ay H."/>
            <person name="Saygin H."/>
        </authorList>
    </citation>
    <scope>NUCLEOTIDE SEQUENCE [LARGE SCALE GENOMIC DNA]</scope>
    <source>
        <strain evidence="2 3">8K307</strain>
    </source>
</reference>
<evidence type="ECO:0000313" key="3">
    <source>
        <dbReference type="Proteomes" id="UP000295217"/>
    </source>
</evidence>
<proteinExistence type="predicted"/>
<dbReference type="SUPFAM" id="SSF51735">
    <property type="entry name" value="NAD(P)-binding Rossmann-fold domains"/>
    <property type="match status" value="1"/>
</dbReference>
<name>A0A4R5A1E2_9ACTN</name>